<evidence type="ECO:0000256" key="14">
    <source>
        <dbReference type="PIRSR" id="PIRSR618044-2"/>
    </source>
</evidence>
<feature type="active site" evidence="13">
    <location>
        <position position="125"/>
    </location>
</feature>
<evidence type="ECO:0000256" key="12">
    <source>
        <dbReference type="ARBA" id="ARBA00034000"/>
    </source>
</evidence>
<evidence type="ECO:0000256" key="11">
    <source>
        <dbReference type="ARBA" id="ARBA00023316"/>
    </source>
</evidence>
<sequence length="454" mass="49074">MSLGVYVPDRHGTGTSVSLSSSPYRRPAGMPVQCQRNANDAALLQAQMLLSLTSSSSSPMKFNASLSRAAAAAALVVCGSLATLPARAQQIPPPPMTAKAWTIVDVTSGQVLAAGDAEARVEPASLTKIMTSYLIFEALRDKRISMDQTVIPGESVRKVGRDESRTFIEAGKPVTVHDLVYGMIIQSGNDASIALAELVGGSQPGFVELMNRAAQRMGLKNTHYTNVDGLTDPQHYTTVADIATLSTRLIQDFPEYYKIYSEKSFTYNNIRQPNRNRLLYLDPTVDGLKTGHTKEAGYCLVSTASRPMPGAAGVSRRVLSVVVGEPTERARVQDSLSALNYGYQNFDTLRVYAANQVVATPKVWKGKESELKIGVKKDTFITVPKGMADKIKPQLELREPLIAPLANGAQVGTVKVMADGKQLAEFPVVALADVPQASFIGRAWDALRLMFVKK</sequence>
<dbReference type="InterPro" id="IPR018044">
    <property type="entry name" value="Peptidase_S11"/>
</dbReference>
<dbReference type="Pfam" id="PF07943">
    <property type="entry name" value="PBP5_C"/>
    <property type="match status" value="1"/>
</dbReference>
<accession>A0A378YQR3</accession>
<evidence type="ECO:0000313" key="18">
    <source>
        <dbReference type="Proteomes" id="UP000254573"/>
    </source>
</evidence>
<keyword evidence="8 17" id="KW-0378">Hydrolase</keyword>
<dbReference type="STRING" id="93220.A6P55_13695"/>
<evidence type="ECO:0000256" key="9">
    <source>
        <dbReference type="ARBA" id="ARBA00022960"/>
    </source>
</evidence>
<evidence type="ECO:0000256" key="4">
    <source>
        <dbReference type="ARBA" id="ARBA00012448"/>
    </source>
</evidence>
<dbReference type="GO" id="GO:0009252">
    <property type="term" value="P:peptidoglycan biosynthetic process"/>
    <property type="evidence" value="ECO:0007669"/>
    <property type="project" value="UniProtKB-UniPathway"/>
</dbReference>
<dbReference type="InterPro" id="IPR015956">
    <property type="entry name" value="Peniciliin-bd_prot_C_sf"/>
</dbReference>
<evidence type="ECO:0000313" key="17">
    <source>
        <dbReference type="EMBL" id="SUA79545.1"/>
    </source>
</evidence>
<evidence type="ECO:0000256" key="1">
    <source>
        <dbReference type="ARBA" id="ARBA00003217"/>
    </source>
</evidence>
<dbReference type="InterPro" id="IPR012338">
    <property type="entry name" value="Beta-lactam/transpept-like"/>
</dbReference>
<dbReference type="InterPro" id="IPR012907">
    <property type="entry name" value="Peptidase_S11_C"/>
</dbReference>
<organism evidence="17 18">
    <name type="scientific">Pandoraea pnomenusa</name>
    <dbReference type="NCBI Taxonomy" id="93220"/>
    <lineage>
        <taxon>Bacteria</taxon>
        <taxon>Pseudomonadati</taxon>
        <taxon>Pseudomonadota</taxon>
        <taxon>Betaproteobacteria</taxon>
        <taxon>Burkholderiales</taxon>
        <taxon>Burkholderiaceae</taxon>
        <taxon>Pandoraea</taxon>
    </lineage>
</organism>
<evidence type="ECO:0000256" key="10">
    <source>
        <dbReference type="ARBA" id="ARBA00022984"/>
    </source>
</evidence>
<evidence type="ECO:0000256" key="3">
    <source>
        <dbReference type="ARBA" id="ARBA00007164"/>
    </source>
</evidence>
<evidence type="ECO:0000256" key="8">
    <source>
        <dbReference type="ARBA" id="ARBA00022801"/>
    </source>
</evidence>
<dbReference type="GO" id="GO:0006508">
    <property type="term" value="P:proteolysis"/>
    <property type="evidence" value="ECO:0007669"/>
    <property type="project" value="UniProtKB-KW"/>
</dbReference>
<name>A0A378YQR3_9BURK</name>
<evidence type="ECO:0000256" key="6">
    <source>
        <dbReference type="ARBA" id="ARBA00022670"/>
    </source>
</evidence>
<keyword evidence="5 17" id="KW-0121">Carboxypeptidase</keyword>
<dbReference type="SUPFAM" id="SSF69189">
    <property type="entry name" value="Penicillin-binding protein associated domain"/>
    <property type="match status" value="1"/>
</dbReference>
<dbReference type="Gene3D" id="2.60.410.10">
    <property type="entry name" value="D-Ala-D-Ala carboxypeptidase, C-terminal domain"/>
    <property type="match status" value="1"/>
</dbReference>
<dbReference type="Proteomes" id="UP000254573">
    <property type="component" value="Unassembled WGS sequence"/>
</dbReference>
<evidence type="ECO:0000256" key="5">
    <source>
        <dbReference type="ARBA" id="ARBA00022645"/>
    </source>
</evidence>
<keyword evidence="7" id="KW-0732">Signal</keyword>
<gene>
    <name evidence="17" type="primary">dacC_2</name>
    <name evidence="17" type="ORF">NCTC13160_03276</name>
</gene>
<comment type="function">
    <text evidence="1">Removes C-terminal D-alanyl residues from sugar-peptide cell wall precursors.</text>
</comment>
<keyword evidence="9" id="KW-0133">Cell shape</keyword>
<evidence type="ECO:0000256" key="15">
    <source>
        <dbReference type="RuleBase" id="RU004016"/>
    </source>
</evidence>
<dbReference type="PRINTS" id="PR00725">
    <property type="entry name" value="DADACBPTASE1"/>
</dbReference>
<dbReference type="PANTHER" id="PTHR21581">
    <property type="entry name" value="D-ALANYL-D-ALANINE CARBOXYPEPTIDASE"/>
    <property type="match status" value="1"/>
</dbReference>
<dbReference type="SMART" id="SM00936">
    <property type="entry name" value="PBP5_C"/>
    <property type="match status" value="1"/>
</dbReference>
<comment type="pathway">
    <text evidence="2">Cell wall biogenesis; peptidoglycan biosynthesis.</text>
</comment>
<evidence type="ECO:0000259" key="16">
    <source>
        <dbReference type="SMART" id="SM00936"/>
    </source>
</evidence>
<dbReference type="InterPro" id="IPR001967">
    <property type="entry name" value="Peptidase_S11_N"/>
</dbReference>
<dbReference type="SUPFAM" id="SSF56601">
    <property type="entry name" value="beta-lactamase/transpeptidase-like"/>
    <property type="match status" value="1"/>
</dbReference>
<feature type="active site" evidence="13">
    <location>
        <position position="187"/>
    </location>
</feature>
<feature type="domain" description="Peptidase S11 D-Ala-D-Ala carboxypeptidase A C-terminal" evidence="16">
    <location>
        <begin position="346"/>
        <end position="436"/>
    </location>
</feature>
<evidence type="ECO:0000256" key="2">
    <source>
        <dbReference type="ARBA" id="ARBA00004752"/>
    </source>
</evidence>
<feature type="binding site" evidence="14">
    <location>
        <position position="289"/>
    </location>
    <ligand>
        <name>substrate</name>
    </ligand>
</feature>
<keyword evidence="11" id="KW-0961">Cell wall biogenesis/degradation</keyword>
<dbReference type="EC" id="3.4.16.4" evidence="4"/>
<evidence type="ECO:0000256" key="7">
    <source>
        <dbReference type="ARBA" id="ARBA00022729"/>
    </source>
</evidence>
<dbReference type="GO" id="GO:0008360">
    <property type="term" value="P:regulation of cell shape"/>
    <property type="evidence" value="ECO:0007669"/>
    <property type="project" value="UniProtKB-KW"/>
</dbReference>
<comment type="catalytic activity">
    <reaction evidence="12">
        <text>Preferential cleavage: (Ac)2-L-Lys-D-Ala-|-D-Ala. Also transpeptidation of peptidyl-alanyl moieties that are N-acyl substituents of D-alanine.</text>
        <dbReference type="EC" id="3.4.16.4"/>
    </reaction>
</comment>
<dbReference type="EMBL" id="UGSG01000001">
    <property type="protein sequence ID" value="SUA79545.1"/>
    <property type="molecule type" value="Genomic_DNA"/>
</dbReference>
<evidence type="ECO:0000256" key="13">
    <source>
        <dbReference type="PIRSR" id="PIRSR618044-1"/>
    </source>
</evidence>
<dbReference type="PANTHER" id="PTHR21581:SF6">
    <property type="entry name" value="TRAFFICKING PROTEIN PARTICLE COMPLEX SUBUNIT 12"/>
    <property type="match status" value="1"/>
</dbReference>
<proteinExistence type="inferred from homology"/>
<dbReference type="Gene3D" id="3.40.710.10">
    <property type="entry name" value="DD-peptidase/beta-lactamase superfamily"/>
    <property type="match status" value="1"/>
</dbReference>
<dbReference type="Pfam" id="PF00768">
    <property type="entry name" value="Peptidase_S11"/>
    <property type="match status" value="1"/>
</dbReference>
<dbReference type="AlphaFoldDB" id="A0A378YQR3"/>
<dbReference type="GO" id="GO:0071555">
    <property type="term" value="P:cell wall organization"/>
    <property type="evidence" value="ECO:0007669"/>
    <property type="project" value="UniProtKB-KW"/>
</dbReference>
<dbReference type="InterPro" id="IPR037167">
    <property type="entry name" value="Peptidase_S11_C_sf"/>
</dbReference>
<keyword evidence="10" id="KW-0573">Peptidoglycan synthesis</keyword>
<feature type="active site" description="Proton acceptor" evidence="13">
    <location>
        <position position="128"/>
    </location>
</feature>
<comment type="similarity">
    <text evidence="3 15">Belongs to the peptidase S11 family.</text>
</comment>
<keyword evidence="6" id="KW-0645">Protease</keyword>
<reference evidence="17 18" key="1">
    <citation type="submission" date="2018-06" db="EMBL/GenBank/DDBJ databases">
        <authorList>
            <consortium name="Pathogen Informatics"/>
            <person name="Doyle S."/>
        </authorList>
    </citation>
    <scope>NUCLEOTIDE SEQUENCE [LARGE SCALE GENOMIC DNA]</scope>
    <source>
        <strain evidence="17 18">NCTC13160</strain>
    </source>
</reference>
<dbReference type="GO" id="GO:0009002">
    <property type="term" value="F:serine-type D-Ala-D-Ala carboxypeptidase activity"/>
    <property type="evidence" value="ECO:0007669"/>
    <property type="project" value="UniProtKB-EC"/>
</dbReference>
<protein>
    <recommendedName>
        <fullName evidence="4">serine-type D-Ala-D-Ala carboxypeptidase</fullName>
        <ecNumber evidence="4">3.4.16.4</ecNumber>
    </recommendedName>
</protein>
<dbReference type="UniPathway" id="UPA00219"/>